<evidence type="ECO:0000313" key="3">
    <source>
        <dbReference type="Proteomes" id="UP000077202"/>
    </source>
</evidence>
<gene>
    <name evidence="2" type="ORF">AXG93_3943s1260</name>
</gene>
<proteinExistence type="predicted"/>
<evidence type="ECO:0000256" key="1">
    <source>
        <dbReference type="SAM" id="MobiDB-lite"/>
    </source>
</evidence>
<dbReference type="AlphaFoldDB" id="A0A176WF40"/>
<accession>A0A176WF40</accession>
<evidence type="ECO:0000313" key="2">
    <source>
        <dbReference type="EMBL" id="OAE30895.1"/>
    </source>
</evidence>
<feature type="compositionally biased region" description="Acidic residues" evidence="1">
    <location>
        <begin position="316"/>
        <end position="347"/>
    </location>
</feature>
<organism evidence="2 3">
    <name type="scientific">Marchantia polymorpha subsp. ruderalis</name>
    <dbReference type="NCBI Taxonomy" id="1480154"/>
    <lineage>
        <taxon>Eukaryota</taxon>
        <taxon>Viridiplantae</taxon>
        <taxon>Streptophyta</taxon>
        <taxon>Embryophyta</taxon>
        <taxon>Marchantiophyta</taxon>
        <taxon>Marchantiopsida</taxon>
        <taxon>Marchantiidae</taxon>
        <taxon>Marchantiales</taxon>
        <taxon>Marchantiaceae</taxon>
        <taxon>Marchantia</taxon>
    </lineage>
</organism>
<sequence>MRRHLQPRSIERKRKREREKRREAGPREEGGAGAGRDGLRERGGEPPAALVLGAEPPTSFVCRSGVLLWGQLNTVIQGANSLKLDTSEKPAEIGCTGNIVQHAFRFKAAAKKGRWRVESAYMGDRRIGFVCFHEDVDGVDILRRATNVGISKHNDHEDSEIVYVNEYDWSLHHGPNVELILQTLGIDENDKFARMVDGKDYYSNLVATRFMLLDEQGFQPLIRALKNGVKLHPRNYLLAETPAAGTLGDVDSNTFGVHLSLGEDEDGWERGWMAFSGGVLVGFVYDGDNTCLDLESTTQLSLGNTIVEGELRRIEDDEDDDEEEGAEAMEEEDDDGCEGADSDDDSD</sequence>
<feature type="compositionally biased region" description="Basic and acidic residues" evidence="1">
    <location>
        <begin position="20"/>
        <end position="30"/>
    </location>
</feature>
<dbReference type="EMBL" id="LVLJ01001228">
    <property type="protein sequence ID" value="OAE30895.1"/>
    <property type="molecule type" value="Genomic_DNA"/>
</dbReference>
<name>A0A176WF40_MARPO</name>
<feature type="compositionally biased region" description="Basic residues" evidence="1">
    <location>
        <begin position="1"/>
        <end position="19"/>
    </location>
</feature>
<reference evidence="2" key="1">
    <citation type="submission" date="2016-03" db="EMBL/GenBank/DDBJ databases">
        <title>Mechanisms controlling the formation of the plant cell surface in tip-growing cells are functionally conserved among land plants.</title>
        <authorList>
            <person name="Honkanen S."/>
            <person name="Jones V.A."/>
            <person name="Morieri G."/>
            <person name="Champion C."/>
            <person name="Hetherington A.J."/>
            <person name="Kelly S."/>
            <person name="Saint-Marcoux D."/>
            <person name="Proust H."/>
            <person name="Prescott H."/>
            <person name="Dolan L."/>
        </authorList>
    </citation>
    <scope>NUCLEOTIDE SEQUENCE [LARGE SCALE GENOMIC DNA]</scope>
    <source>
        <tissue evidence="2">Whole gametophyte</tissue>
    </source>
</reference>
<feature type="region of interest" description="Disordered" evidence="1">
    <location>
        <begin position="310"/>
        <end position="347"/>
    </location>
</feature>
<dbReference type="Proteomes" id="UP000077202">
    <property type="component" value="Unassembled WGS sequence"/>
</dbReference>
<feature type="region of interest" description="Disordered" evidence="1">
    <location>
        <begin position="1"/>
        <end position="51"/>
    </location>
</feature>
<protein>
    <submittedName>
        <fullName evidence="2">Uncharacterized protein</fullName>
    </submittedName>
</protein>
<comment type="caution">
    <text evidence="2">The sequence shown here is derived from an EMBL/GenBank/DDBJ whole genome shotgun (WGS) entry which is preliminary data.</text>
</comment>
<keyword evidence="3" id="KW-1185">Reference proteome</keyword>